<organism evidence="7 8">
    <name type="scientific">Megalodesulfovibrio gigas (strain ATCC 19364 / DSM 1382 / NCIMB 9332 / VKM B-1759)</name>
    <name type="common">Desulfovibrio gigas</name>
    <dbReference type="NCBI Taxonomy" id="1121448"/>
    <lineage>
        <taxon>Bacteria</taxon>
        <taxon>Pseudomonadati</taxon>
        <taxon>Thermodesulfobacteriota</taxon>
        <taxon>Desulfovibrionia</taxon>
        <taxon>Desulfovibrionales</taxon>
        <taxon>Desulfovibrionaceae</taxon>
        <taxon>Megalodesulfovibrio</taxon>
    </lineage>
</organism>
<sequence length="215" mass="21971">MTTAVLLSYVLTCLVVLAIPGPTVLLVVGVSLREGPRAAVPLALGVALGDALAISLSLAGLGAVLASSAALFIVVKYCGAAYCIYLGWRMWRDAPGDAAGAHLTAAADTSSHACARRITGRAFLVTALNPKSITFFVAFLPQFLNPAAPLAPQALVLGSVFVSLATVNALTYATLAGRCTRFFRRPGAVRLFHRLGGGCLMTAGAAVALEGADAS</sequence>
<keyword evidence="3 6" id="KW-0812">Transmembrane</keyword>
<keyword evidence="4 6" id="KW-1133">Transmembrane helix</keyword>
<dbReference type="Pfam" id="PF01810">
    <property type="entry name" value="LysE"/>
    <property type="match status" value="1"/>
</dbReference>
<dbReference type="eggNOG" id="COG1280">
    <property type="taxonomic scope" value="Bacteria"/>
</dbReference>
<evidence type="ECO:0000256" key="2">
    <source>
        <dbReference type="ARBA" id="ARBA00022475"/>
    </source>
</evidence>
<keyword evidence="2" id="KW-1003">Cell membrane</keyword>
<accession>T2G8N6</accession>
<dbReference type="GO" id="GO:0005886">
    <property type="term" value="C:plasma membrane"/>
    <property type="evidence" value="ECO:0007669"/>
    <property type="project" value="UniProtKB-SubCell"/>
</dbReference>
<dbReference type="GO" id="GO:0015171">
    <property type="term" value="F:amino acid transmembrane transporter activity"/>
    <property type="evidence" value="ECO:0007669"/>
    <property type="project" value="TreeGrafter"/>
</dbReference>
<dbReference type="OrthoDB" id="9804822at2"/>
<dbReference type="HOGENOM" id="CLU_079569_2_3_7"/>
<evidence type="ECO:0000313" key="8">
    <source>
        <dbReference type="Proteomes" id="UP000016587"/>
    </source>
</evidence>
<dbReference type="PATRIC" id="fig|1121448.10.peg.742"/>
<dbReference type="InterPro" id="IPR001123">
    <property type="entry name" value="LeuE-type"/>
</dbReference>
<gene>
    <name evidence="7" type="ORF">DGI_0736</name>
</gene>
<dbReference type="PANTHER" id="PTHR30086">
    <property type="entry name" value="ARGININE EXPORTER PROTEIN ARGO"/>
    <property type="match status" value="1"/>
</dbReference>
<evidence type="ECO:0000256" key="5">
    <source>
        <dbReference type="ARBA" id="ARBA00023136"/>
    </source>
</evidence>
<reference evidence="7 8" key="1">
    <citation type="journal article" date="2013" name="J. Bacteriol.">
        <title>Roles of HynAB and Ech, the only two hydrogenases found in the model sulfate reducer Desulfovibrio gigas.</title>
        <authorList>
            <person name="Morais-Silva F.O."/>
            <person name="Santos C.I."/>
            <person name="Rodrigues R."/>
            <person name="Pereira I.A."/>
            <person name="Rodrigues-Pousada C."/>
        </authorList>
    </citation>
    <scope>NUCLEOTIDE SEQUENCE [LARGE SCALE GENOMIC DNA]</scope>
    <source>
        <strain evidence="8">ATCC 19364 / DSM 1382 / NCIMB 9332 / VKM B-1759</strain>
    </source>
</reference>
<evidence type="ECO:0000313" key="7">
    <source>
        <dbReference type="EMBL" id="AGW12638.1"/>
    </source>
</evidence>
<dbReference type="RefSeq" id="WP_021759322.1">
    <property type="nucleotide sequence ID" value="NC_022444.1"/>
</dbReference>
<evidence type="ECO:0000256" key="4">
    <source>
        <dbReference type="ARBA" id="ARBA00022989"/>
    </source>
</evidence>
<feature type="transmembrane region" description="Helical" evidence="6">
    <location>
        <begin position="150"/>
        <end position="170"/>
    </location>
</feature>
<dbReference type="PIRSF" id="PIRSF006324">
    <property type="entry name" value="LeuE"/>
    <property type="match status" value="1"/>
</dbReference>
<evidence type="ECO:0000256" key="3">
    <source>
        <dbReference type="ARBA" id="ARBA00022692"/>
    </source>
</evidence>
<dbReference type="PANTHER" id="PTHR30086:SF20">
    <property type="entry name" value="ARGININE EXPORTER PROTEIN ARGO-RELATED"/>
    <property type="match status" value="1"/>
</dbReference>
<comment type="subcellular location">
    <subcellularLocation>
        <location evidence="1">Cell membrane</location>
        <topology evidence="1">Multi-pass membrane protein</topology>
    </subcellularLocation>
</comment>
<dbReference type="Proteomes" id="UP000016587">
    <property type="component" value="Chromosome"/>
</dbReference>
<name>T2G8N6_MEGG1</name>
<keyword evidence="5 6" id="KW-0472">Membrane</keyword>
<dbReference type="STRING" id="1121448.DGI_0736"/>
<reference evidence="8" key="2">
    <citation type="submission" date="2013-07" db="EMBL/GenBank/DDBJ databases">
        <authorList>
            <person name="Morais-Silva F.O."/>
            <person name="Rezende A.M."/>
            <person name="Pimentel C."/>
            <person name="Resende D.M."/>
            <person name="Santos C.I."/>
            <person name="Clemente C."/>
            <person name="de Oliveira L.M."/>
            <person name="da Silva S.M."/>
            <person name="Costa D.A."/>
            <person name="Varela-Raposo A."/>
            <person name="Horacio E.C.A."/>
            <person name="Matos M."/>
            <person name="Flores O."/>
            <person name="Ruiz J.C."/>
            <person name="Rodrigues-Pousada C."/>
        </authorList>
    </citation>
    <scope>NUCLEOTIDE SEQUENCE [LARGE SCALE GENOMIC DNA]</scope>
    <source>
        <strain evidence="8">ATCC 19364 / DSM 1382 / NCIMB 9332 / VKM B-1759</strain>
    </source>
</reference>
<dbReference type="AlphaFoldDB" id="T2G8N6"/>
<proteinExistence type="predicted"/>
<dbReference type="KEGG" id="dgg:DGI_0736"/>
<evidence type="ECO:0000256" key="6">
    <source>
        <dbReference type="SAM" id="Phobius"/>
    </source>
</evidence>
<feature type="transmembrane region" description="Helical" evidence="6">
    <location>
        <begin position="6"/>
        <end position="30"/>
    </location>
</feature>
<feature type="transmembrane region" description="Helical" evidence="6">
    <location>
        <begin position="122"/>
        <end position="144"/>
    </location>
</feature>
<keyword evidence="8" id="KW-1185">Reference proteome</keyword>
<protein>
    <submittedName>
        <fullName evidence="7">Putative lysine exporter protein LysE/YggA</fullName>
    </submittedName>
</protein>
<evidence type="ECO:0000256" key="1">
    <source>
        <dbReference type="ARBA" id="ARBA00004651"/>
    </source>
</evidence>
<dbReference type="EMBL" id="CP006585">
    <property type="protein sequence ID" value="AGW12638.1"/>
    <property type="molecule type" value="Genomic_DNA"/>
</dbReference>